<dbReference type="EMBL" id="QNSB01000006">
    <property type="protein sequence ID" value="RBP71191.1"/>
    <property type="molecule type" value="Genomic_DNA"/>
</dbReference>
<dbReference type="RefSeq" id="WP_113904295.1">
    <property type="nucleotide sequence ID" value="NZ_QNSB01000006.1"/>
</dbReference>
<dbReference type="PANTHER" id="PTHR46268:SF15">
    <property type="entry name" value="UNIVERSAL STRESS PROTEIN HP_0031"/>
    <property type="match status" value="1"/>
</dbReference>
<dbReference type="Pfam" id="PF00582">
    <property type="entry name" value="Usp"/>
    <property type="match status" value="1"/>
</dbReference>
<comment type="caution">
    <text evidence="3">The sequence shown here is derived from an EMBL/GenBank/DDBJ whole genome shotgun (WGS) entry which is preliminary data.</text>
</comment>
<dbReference type="Proteomes" id="UP000253509">
    <property type="component" value="Unassembled WGS sequence"/>
</dbReference>
<evidence type="ECO:0000313" key="3">
    <source>
        <dbReference type="EMBL" id="RBP71191.1"/>
    </source>
</evidence>
<proteinExistence type="inferred from homology"/>
<organism evidence="3 4">
    <name type="scientific">Brevibacterium celere</name>
    <dbReference type="NCBI Taxonomy" id="225845"/>
    <lineage>
        <taxon>Bacteria</taxon>
        <taxon>Bacillati</taxon>
        <taxon>Actinomycetota</taxon>
        <taxon>Actinomycetes</taxon>
        <taxon>Micrococcales</taxon>
        <taxon>Brevibacteriaceae</taxon>
        <taxon>Brevibacterium</taxon>
    </lineage>
</organism>
<sequence length="153" mass="16467">MTDLYSSSPQRFPTPSLRVAASAGIDEAARTVVLAYRTDSPPSVLERAIRSARQEEAALRTVVFETDGTAVPSAHALSETQVLVGALAESGLEFEVQRADTDVASQILDLAADWNAELIVMSMRRRSPVMKLLLGSSAQRVILEAECPVVVVK</sequence>
<dbReference type="InterPro" id="IPR014729">
    <property type="entry name" value="Rossmann-like_a/b/a_fold"/>
</dbReference>
<evidence type="ECO:0000259" key="2">
    <source>
        <dbReference type="Pfam" id="PF00582"/>
    </source>
</evidence>
<dbReference type="PRINTS" id="PR01438">
    <property type="entry name" value="UNVRSLSTRESS"/>
</dbReference>
<dbReference type="PANTHER" id="PTHR46268">
    <property type="entry name" value="STRESS RESPONSE PROTEIN NHAX"/>
    <property type="match status" value="1"/>
</dbReference>
<name>A0A366IH94_9MICO</name>
<dbReference type="InterPro" id="IPR006016">
    <property type="entry name" value="UspA"/>
</dbReference>
<reference evidence="3 4" key="1">
    <citation type="submission" date="2018-06" db="EMBL/GenBank/DDBJ databases">
        <title>Freshwater and sediment microbial communities from various areas in North America, analyzing microbe dynamics in response to fracking.</title>
        <authorList>
            <person name="Lamendella R."/>
        </authorList>
    </citation>
    <scope>NUCLEOTIDE SEQUENCE [LARGE SCALE GENOMIC DNA]</scope>
    <source>
        <strain evidence="3 4">3b_TX</strain>
    </source>
</reference>
<gene>
    <name evidence="3" type="ORF">DFO65_10634</name>
</gene>
<accession>A0A366IH94</accession>
<evidence type="ECO:0000313" key="4">
    <source>
        <dbReference type="Proteomes" id="UP000253509"/>
    </source>
</evidence>
<protein>
    <submittedName>
        <fullName evidence="3">Nucleotide-binding universal stress UspA family protein</fullName>
    </submittedName>
</protein>
<evidence type="ECO:0000256" key="1">
    <source>
        <dbReference type="ARBA" id="ARBA00008791"/>
    </source>
</evidence>
<comment type="similarity">
    <text evidence="1">Belongs to the universal stress protein A family.</text>
</comment>
<dbReference type="InterPro" id="IPR006015">
    <property type="entry name" value="Universal_stress_UspA"/>
</dbReference>
<dbReference type="Gene3D" id="3.40.50.620">
    <property type="entry name" value="HUPs"/>
    <property type="match status" value="1"/>
</dbReference>
<dbReference type="AlphaFoldDB" id="A0A366IH94"/>
<dbReference type="SUPFAM" id="SSF52402">
    <property type="entry name" value="Adenine nucleotide alpha hydrolases-like"/>
    <property type="match status" value="1"/>
</dbReference>
<dbReference type="CDD" id="cd00293">
    <property type="entry name" value="USP-like"/>
    <property type="match status" value="1"/>
</dbReference>
<keyword evidence="4" id="KW-1185">Reference proteome</keyword>
<feature type="domain" description="UspA" evidence="2">
    <location>
        <begin position="30"/>
        <end position="153"/>
    </location>
</feature>